<feature type="chain" id="PRO_5041274369" description="Chitin-binding type-2 domain-containing protein" evidence="1">
    <location>
        <begin position="19"/>
        <end position="355"/>
    </location>
</feature>
<evidence type="ECO:0000313" key="3">
    <source>
        <dbReference type="EMBL" id="CAJ0595470.1"/>
    </source>
</evidence>
<dbReference type="Pfam" id="PF01607">
    <property type="entry name" value="CBM_14"/>
    <property type="match status" value="2"/>
</dbReference>
<feature type="domain" description="Chitin-binding type-2" evidence="2">
    <location>
        <begin position="169"/>
        <end position="213"/>
    </location>
</feature>
<dbReference type="GO" id="GO:0005576">
    <property type="term" value="C:extracellular region"/>
    <property type="evidence" value="ECO:0007669"/>
    <property type="project" value="InterPro"/>
</dbReference>
<dbReference type="GO" id="GO:0008061">
    <property type="term" value="F:chitin binding"/>
    <property type="evidence" value="ECO:0007669"/>
    <property type="project" value="InterPro"/>
</dbReference>
<name>A0AA36GNV5_CYLNA</name>
<sequence>MWTFVLFYATLCAINVFCVYQEWYDNSQSAENYGYYSAGSQGQLKADEIWTRCLSGRRYVQLGACSQHFIECGHTTYMVKSCLSEEVFVTDRCVPARQAGCERWYGETIYLAEGSCMEDDVIPSTDCETYQICSSGSYRKVSCYDNSGKLAVACSQCYSAYPMDRQNFPGQCSNGETIPHPQDCAAYYVCSDRYWFYQRCRRGEIYDPSVGKCVEGKCAPSTAECRDGERITSMNPAECNRVVECRNGAWVLLQCPDGHIYDSNTNNCVRGHCQGTQDPQVRPSEQKPLIVASPPKYKSLAPSSNPAYNGIPEFVASSCYGSIRTPDQYDSSRYWECGPSGKYQSIVCPKGNVYD</sequence>
<dbReference type="InterPro" id="IPR002557">
    <property type="entry name" value="Chitin-bd_dom"/>
</dbReference>
<dbReference type="Proteomes" id="UP001176961">
    <property type="component" value="Unassembled WGS sequence"/>
</dbReference>
<evidence type="ECO:0000259" key="2">
    <source>
        <dbReference type="PROSITE" id="PS50940"/>
    </source>
</evidence>
<dbReference type="EMBL" id="CATQJL010000112">
    <property type="protein sequence ID" value="CAJ0595470.1"/>
    <property type="molecule type" value="Genomic_DNA"/>
</dbReference>
<evidence type="ECO:0000256" key="1">
    <source>
        <dbReference type="SAM" id="SignalP"/>
    </source>
</evidence>
<protein>
    <recommendedName>
        <fullName evidence="2">Chitin-binding type-2 domain-containing protein</fullName>
    </recommendedName>
</protein>
<feature type="non-terminal residue" evidence="3">
    <location>
        <position position="1"/>
    </location>
</feature>
<dbReference type="InterPro" id="IPR036508">
    <property type="entry name" value="Chitin-bd_dom_sf"/>
</dbReference>
<feature type="signal peptide" evidence="1">
    <location>
        <begin position="1"/>
        <end position="18"/>
    </location>
</feature>
<dbReference type="Gene3D" id="2.170.140.10">
    <property type="entry name" value="Chitin binding domain"/>
    <property type="match status" value="1"/>
</dbReference>
<dbReference type="PROSITE" id="PS50940">
    <property type="entry name" value="CHIT_BIND_II"/>
    <property type="match status" value="2"/>
</dbReference>
<feature type="domain" description="Chitin-binding type-2" evidence="2">
    <location>
        <begin position="222"/>
        <end position="268"/>
    </location>
</feature>
<accession>A0AA36GNV5</accession>
<proteinExistence type="predicted"/>
<dbReference type="SMART" id="SM00494">
    <property type="entry name" value="ChtBD2"/>
    <property type="match status" value="3"/>
</dbReference>
<gene>
    <name evidence="3" type="ORF">CYNAS_LOCUS7453</name>
</gene>
<evidence type="ECO:0000313" key="4">
    <source>
        <dbReference type="Proteomes" id="UP001176961"/>
    </source>
</evidence>
<keyword evidence="4" id="KW-1185">Reference proteome</keyword>
<dbReference type="SUPFAM" id="SSF57625">
    <property type="entry name" value="Invertebrate chitin-binding proteins"/>
    <property type="match status" value="2"/>
</dbReference>
<organism evidence="3 4">
    <name type="scientific">Cylicocyclus nassatus</name>
    <name type="common">Nematode worm</name>
    <dbReference type="NCBI Taxonomy" id="53992"/>
    <lineage>
        <taxon>Eukaryota</taxon>
        <taxon>Metazoa</taxon>
        <taxon>Ecdysozoa</taxon>
        <taxon>Nematoda</taxon>
        <taxon>Chromadorea</taxon>
        <taxon>Rhabditida</taxon>
        <taxon>Rhabditina</taxon>
        <taxon>Rhabditomorpha</taxon>
        <taxon>Strongyloidea</taxon>
        <taxon>Strongylidae</taxon>
        <taxon>Cylicocyclus</taxon>
    </lineage>
</organism>
<keyword evidence="1" id="KW-0732">Signal</keyword>
<reference evidence="3" key="1">
    <citation type="submission" date="2023-07" db="EMBL/GenBank/DDBJ databases">
        <authorList>
            <consortium name="CYATHOMIX"/>
        </authorList>
    </citation>
    <scope>NUCLEOTIDE SEQUENCE</scope>
    <source>
        <strain evidence="3">N/A</strain>
    </source>
</reference>
<comment type="caution">
    <text evidence="3">The sequence shown here is derived from an EMBL/GenBank/DDBJ whole genome shotgun (WGS) entry which is preliminary data.</text>
</comment>
<dbReference type="AlphaFoldDB" id="A0AA36GNV5"/>